<dbReference type="GO" id="GO:0042546">
    <property type="term" value="P:cell wall biogenesis"/>
    <property type="evidence" value="ECO:0007669"/>
    <property type="project" value="InterPro"/>
</dbReference>
<dbReference type="Pfam" id="PF03254">
    <property type="entry name" value="XG_FTase"/>
    <property type="match status" value="1"/>
</dbReference>
<dbReference type="GO" id="GO:0009969">
    <property type="term" value="P:xyloglucan biosynthetic process"/>
    <property type="evidence" value="ECO:0007669"/>
    <property type="project" value="TreeGrafter"/>
</dbReference>
<dbReference type="AlphaFoldDB" id="A0A9J5YMT0"/>
<keyword evidence="5" id="KW-0325">Glycoprotein</keyword>
<name>A0A9J5YMT0_SOLCO</name>
<dbReference type="EMBL" id="JACXVP010000006">
    <property type="protein sequence ID" value="KAG5600214.1"/>
    <property type="molecule type" value="Genomic_DNA"/>
</dbReference>
<evidence type="ECO:0000256" key="2">
    <source>
        <dbReference type="ARBA" id="ARBA00022676"/>
    </source>
</evidence>
<comment type="function">
    <text evidence="7">May be involved in cell wall biosynthesis.</text>
</comment>
<dbReference type="GO" id="GO:0032580">
    <property type="term" value="C:Golgi cisterna membrane"/>
    <property type="evidence" value="ECO:0007669"/>
    <property type="project" value="UniProtKB-SubCell"/>
</dbReference>
<keyword evidence="6 7" id="KW-0961">Cell wall biogenesis/degradation</keyword>
<proteinExistence type="inferred from homology"/>
<comment type="similarity">
    <text evidence="1 7">Belongs to the glycosyltransferase 37 family.</text>
</comment>
<gene>
    <name evidence="8" type="ORF">H5410_031584</name>
</gene>
<sequence>MSRLGDYEALHKQCGPHTELYNSSIELIKSGEYNGSADCNYLVWISFSAYDYMVKHDIIGNSSTLMTMIDQDKLFFYDHNQSFLKKIPCLFFHPLASHEDKYLFCAFSILDPIILAKNEKICCKKSTGSEAIVHEAREDHSRTDNFSKAWILRRIPENVLTGEIVSFYQPSQEECHLLLYL</sequence>
<keyword evidence="4 7" id="KW-0333">Golgi apparatus</keyword>
<comment type="subcellular location">
    <subcellularLocation>
        <location evidence="7">Golgi apparatus</location>
        <location evidence="7">Golgi stack membrane</location>
        <topology evidence="7">Single-pass type II membrane protein</topology>
    </subcellularLocation>
</comment>
<dbReference type="Proteomes" id="UP000824120">
    <property type="component" value="Chromosome 6"/>
</dbReference>
<organism evidence="8 9">
    <name type="scientific">Solanum commersonii</name>
    <name type="common">Commerson's wild potato</name>
    <name type="synonym">Commerson's nightshade</name>
    <dbReference type="NCBI Taxonomy" id="4109"/>
    <lineage>
        <taxon>Eukaryota</taxon>
        <taxon>Viridiplantae</taxon>
        <taxon>Streptophyta</taxon>
        <taxon>Embryophyta</taxon>
        <taxon>Tracheophyta</taxon>
        <taxon>Spermatophyta</taxon>
        <taxon>Magnoliopsida</taxon>
        <taxon>eudicotyledons</taxon>
        <taxon>Gunneridae</taxon>
        <taxon>Pentapetalae</taxon>
        <taxon>asterids</taxon>
        <taxon>lamiids</taxon>
        <taxon>Solanales</taxon>
        <taxon>Solanaceae</taxon>
        <taxon>Solanoideae</taxon>
        <taxon>Solaneae</taxon>
        <taxon>Solanum</taxon>
    </lineage>
</organism>
<dbReference type="GO" id="GO:0071555">
    <property type="term" value="P:cell wall organization"/>
    <property type="evidence" value="ECO:0007669"/>
    <property type="project" value="UniProtKB-UniRule"/>
</dbReference>
<keyword evidence="9" id="KW-1185">Reference proteome</keyword>
<evidence type="ECO:0000256" key="4">
    <source>
        <dbReference type="ARBA" id="ARBA00023034"/>
    </source>
</evidence>
<dbReference type="OrthoDB" id="428346at2759"/>
<evidence type="ECO:0000313" key="8">
    <source>
        <dbReference type="EMBL" id="KAG5600214.1"/>
    </source>
</evidence>
<dbReference type="EC" id="2.4.1.-" evidence="7"/>
<dbReference type="PANTHER" id="PTHR31889">
    <property type="entry name" value="FUCOSYLTRANSFERASE 2-RELATED"/>
    <property type="match status" value="1"/>
</dbReference>
<keyword evidence="3 7" id="KW-0808">Transferase</keyword>
<dbReference type="InterPro" id="IPR004938">
    <property type="entry name" value="XG_FTase"/>
</dbReference>
<evidence type="ECO:0000256" key="1">
    <source>
        <dbReference type="ARBA" id="ARBA00010481"/>
    </source>
</evidence>
<comment type="caution">
    <text evidence="8">The sequence shown here is derived from an EMBL/GenBank/DDBJ whole genome shotgun (WGS) entry which is preliminary data.</text>
</comment>
<evidence type="ECO:0000256" key="5">
    <source>
        <dbReference type="ARBA" id="ARBA00023180"/>
    </source>
</evidence>
<dbReference type="PANTHER" id="PTHR31889:SF70">
    <property type="entry name" value="FUCOSYLTRANSFERASE"/>
    <property type="match status" value="1"/>
</dbReference>
<evidence type="ECO:0000256" key="7">
    <source>
        <dbReference type="RuleBase" id="RU367004"/>
    </source>
</evidence>
<reference evidence="8 9" key="1">
    <citation type="submission" date="2020-09" db="EMBL/GenBank/DDBJ databases">
        <title>De no assembly of potato wild relative species, Solanum commersonii.</title>
        <authorList>
            <person name="Cho K."/>
        </authorList>
    </citation>
    <scope>NUCLEOTIDE SEQUENCE [LARGE SCALE GENOMIC DNA]</scope>
    <source>
        <strain evidence="8">LZ3.2</strain>
        <tissue evidence="8">Leaf</tissue>
    </source>
</reference>
<keyword evidence="2 7" id="KW-0328">Glycosyltransferase</keyword>
<evidence type="ECO:0000313" key="9">
    <source>
        <dbReference type="Proteomes" id="UP000824120"/>
    </source>
</evidence>
<evidence type="ECO:0000256" key="3">
    <source>
        <dbReference type="ARBA" id="ARBA00022679"/>
    </source>
</evidence>
<accession>A0A9J5YMT0</accession>
<evidence type="ECO:0000256" key="6">
    <source>
        <dbReference type="ARBA" id="ARBA00023316"/>
    </source>
</evidence>
<protein>
    <recommendedName>
        <fullName evidence="7">Fucosyltransferase</fullName>
        <ecNumber evidence="7">2.4.1.-</ecNumber>
    </recommendedName>
</protein>
<dbReference type="GO" id="GO:0008107">
    <property type="term" value="F:galactoside 2-alpha-L-fucosyltransferase activity"/>
    <property type="evidence" value="ECO:0007669"/>
    <property type="project" value="InterPro"/>
</dbReference>